<protein>
    <submittedName>
        <fullName evidence="5">Amino acid ABC transporter substrate-binding protein</fullName>
    </submittedName>
</protein>
<feature type="domain" description="Leucine-binding protein" evidence="4">
    <location>
        <begin position="39"/>
        <end position="354"/>
    </location>
</feature>
<dbReference type="Pfam" id="PF13458">
    <property type="entry name" value="Peripla_BP_6"/>
    <property type="match status" value="1"/>
</dbReference>
<dbReference type="Gene3D" id="3.40.50.2300">
    <property type="match status" value="2"/>
</dbReference>
<keyword evidence="6" id="KW-1185">Reference proteome</keyword>
<dbReference type="SUPFAM" id="SSF53822">
    <property type="entry name" value="Periplasmic binding protein-like I"/>
    <property type="match status" value="1"/>
</dbReference>
<comment type="caution">
    <text evidence="5">The sequence shown here is derived from an EMBL/GenBank/DDBJ whole genome shotgun (WGS) entry which is preliminary data.</text>
</comment>
<proteinExistence type="inferred from homology"/>
<dbReference type="PANTHER" id="PTHR30483">
    <property type="entry name" value="LEUCINE-SPECIFIC-BINDING PROTEIN"/>
    <property type="match status" value="1"/>
</dbReference>
<dbReference type="EMBL" id="JAAXKZ010000006">
    <property type="protein sequence ID" value="NMH90569.1"/>
    <property type="molecule type" value="Genomic_DNA"/>
</dbReference>
<organism evidence="5 6">
    <name type="scientific">Pseudonocardia bannensis</name>
    <dbReference type="NCBI Taxonomy" id="630973"/>
    <lineage>
        <taxon>Bacteria</taxon>
        <taxon>Bacillati</taxon>
        <taxon>Actinomycetota</taxon>
        <taxon>Actinomycetes</taxon>
        <taxon>Pseudonocardiales</taxon>
        <taxon>Pseudonocardiaceae</taxon>
        <taxon>Pseudonocardia</taxon>
    </lineage>
</organism>
<dbReference type="InterPro" id="IPR051010">
    <property type="entry name" value="BCAA_transport"/>
</dbReference>
<dbReference type="InterPro" id="IPR028081">
    <property type="entry name" value="Leu-bd"/>
</dbReference>
<name>A0A848DD79_9PSEU</name>
<evidence type="ECO:0000313" key="5">
    <source>
        <dbReference type="EMBL" id="NMH90569.1"/>
    </source>
</evidence>
<feature type="signal peptide" evidence="3">
    <location>
        <begin position="1"/>
        <end position="25"/>
    </location>
</feature>
<keyword evidence="2 3" id="KW-0732">Signal</keyword>
<evidence type="ECO:0000256" key="1">
    <source>
        <dbReference type="ARBA" id="ARBA00010062"/>
    </source>
</evidence>
<dbReference type="PANTHER" id="PTHR30483:SF6">
    <property type="entry name" value="PERIPLASMIC BINDING PROTEIN OF ABC TRANSPORTER FOR NATURAL AMINO ACIDS"/>
    <property type="match status" value="1"/>
</dbReference>
<evidence type="ECO:0000259" key="4">
    <source>
        <dbReference type="Pfam" id="PF13458"/>
    </source>
</evidence>
<evidence type="ECO:0000256" key="3">
    <source>
        <dbReference type="SAM" id="SignalP"/>
    </source>
</evidence>
<feature type="chain" id="PRO_5039672992" evidence="3">
    <location>
        <begin position="26"/>
        <end position="399"/>
    </location>
</feature>
<evidence type="ECO:0000256" key="2">
    <source>
        <dbReference type="ARBA" id="ARBA00022729"/>
    </source>
</evidence>
<gene>
    <name evidence="5" type="ORF">HF519_03015</name>
</gene>
<reference evidence="5 6" key="1">
    <citation type="submission" date="2020-04" db="EMBL/GenBank/DDBJ databases">
        <authorList>
            <person name="Klaysubun C."/>
            <person name="Duangmal K."/>
            <person name="Lipun K."/>
        </authorList>
    </citation>
    <scope>NUCLEOTIDE SEQUENCE [LARGE SCALE GENOMIC DNA]</scope>
    <source>
        <strain evidence="5 6">DSM 45300</strain>
    </source>
</reference>
<evidence type="ECO:0000313" key="6">
    <source>
        <dbReference type="Proteomes" id="UP000586918"/>
    </source>
</evidence>
<dbReference type="PROSITE" id="PS51257">
    <property type="entry name" value="PROKAR_LIPOPROTEIN"/>
    <property type="match status" value="1"/>
</dbReference>
<dbReference type="Proteomes" id="UP000586918">
    <property type="component" value="Unassembled WGS sequence"/>
</dbReference>
<comment type="similarity">
    <text evidence="1">Belongs to the leucine-binding protein family.</text>
</comment>
<dbReference type="RefSeq" id="WP_169410069.1">
    <property type="nucleotide sequence ID" value="NZ_JAAXKZ010000006.1"/>
</dbReference>
<dbReference type="AlphaFoldDB" id="A0A848DD79"/>
<dbReference type="InterPro" id="IPR028082">
    <property type="entry name" value="Peripla_BP_I"/>
</dbReference>
<accession>A0A848DD79</accession>
<sequence>MKSALRKHRLAGIGVALCLALTACGGSGGGAGEVDGVTTYKLGAAMALSGGQGALGNDFVQYMQYGVEAANQQYAADGIRIELVAEDTQATAEIGVAALNKLASVENAPMVVTAWSAVVKAMAPMAEDLGVAVVNTGANSPELEAASGALANFFPLASLDVEALGTYMAEKEGKRRAAIIYIDNATGQGAKDIYRKAFEAAGGQVVAVESVAPDAVDASSQVAKIAAANPDTVHVHTLSNEGPVVLRALRDQGLAAQVTTYAGVAEDAAARQASGQAADGIIYTSVASVGSSDPDVAAIVERFKQDKGREAPGLSYGIYMHDSVFLYAEAIKRLRASGREVTGENIIQVFREGTPLPVRLQGEATFTDTLTIRKPIDLKRIVSSARPVVEDEKFVTLQP</sequence>